<dbReference type="EMBL" id="VJMH01007402">
    <property type="protein sequence ID" value="KAF0683479.1"/>
    <property type="molecule type" value="Genomic_DNA"/>
</dbReference>
<dbReference type="Proteomes" id="UP000332933">
    <property type="component" value="Unassembled WGS sequence"/>
</dbReference>
<dbReference type="SMART" id="SM00184">
    <property type="entry name" value="RING"/>
    <property type="match status" value="1"/>
</dbReference>
<dbReference type="PANTHER" id="PTHR22765">
    <property type="entry name" value="RING FINGER AND PROTEASE ASSOCIATED DOMAIN-CONTAINING"/>
    <property type="match status" value="1"/>
</dbReference>
<dbReference type="OrthoDB" id="8062037at2759"/>
<keyword evidence="5" id="KW-1185">Reference proteome</keyword>
<evidence type="ECO:0000313" key="3">
    <source>
        <dbReference type="EMBL" id="KAF0683479.1"/>
    </source>
</evidence>
<dbReference type="SUPFAM" id="SSF57850">
    <property type="entry name" value="RING/U-box"/>
    <property type="match status" value="1"/>
</dbReference>
<dbReference type="CDD" id="cd16448">
    <property type="entry name" value="RING-H2"/>
    <property type="match status" value="1"/>
</dbReference>
<dbReference type="EMBL" id="CAADRA010007428">
    <property type="protein sequence ID" value="VFU01110.1"/>
    <property type="molecule type" value="Genomic_DNA"/>
</dbReference>
<reference evidence="3" key="2">
    <citation type="submission" date="2019-06" db="EMBL/GenBank/DDBJ databases">
        <title>Genomics analysis of Aphanomyces spp. identifies a new class of oomycete effector associated with host adaptation.</title>
        <authorList>
            <person name="Gaulin E."/>
        </authorList>
    </citation>
    <scope>NUCLEOTIDE SEQUENCE</scope>
    <source>
        <strain evidence="3">CBS 578.67</strain>
    </source>
</reference>
<dbReference type="PROSITE" id="PS50089">
    <property type="entry name" value="ZF_RING_2"/>
    <property type="match status" value="1"/>
</dbReference>
<dbReference type="Gene3D" id="3.30.40.10">
    <property type="entry name" value="Zinc/RING finger domain, C3HC4 (zinc finger)"/>
    <property type="match status" value="1"/>
</dbReference>
<organism evidence="4 5">
    <name type="scientific">Aphanomyces stellatus</name>
    <dbReference type="NCBI Taxonomy" id="120398"/>
    <lineage>
        <taxon>Eukaryota</taxon>
        <taxon>Sar</taxon>
        <taxon>Stramenopiles</taxon>
        <taxon>Oomycota</taxon>
        <taxon>Saprolegniomycetes</taxon>
        <taxon>Saprolegniales</taxon>
        <taxon>Verrucalvaceae</taxon>
        <taxon>Aphanomyces</taxon>
    </lineage>
</organism>
<dbReference type="GO" id="GO:0006511">
    <property type="term" value="P:ubiquitin-dependent protein catabolic process"/>
    <property type="evidence" value="ECO:0007669"/>
    <property type="project" value="TreeGrafter"/>
</dbReference>
<dbReference type="InterPro" id="IPR013083">
    <property type="entry name" value="Znf_RING/FYVE/PHD"/>
</dbReference>
<proteinExistence type="predicted"/>
<name>A0A485LSE3_9STRA</name>
<dbReference type="AlphaFoldDB" id="A0A485LSE3"/>
<keyword evidence="1" id="KW-0479">Metal-binding</keyword>
<dbReference type="InterPro" id="IPR051826">
    <property type="entry name" value="E3_ubiquitin-ligase_domain"/>
</dbReference>
<dbReference type="InterPro" id="IPR001841">
    <property type="entry name" value="Znf_RING"/>
</dbReference>
<evidence type="ECO:0000256" key="1">
    <source>
        <dbReference type="PROSITE-ProRule" id="PRU00175"/>
    </source>
</evidence>
<dbReference type="PANTHER" id="PTHR22765:SF434">
    <property type="entry name" value="GB|AAD18119.1-RELATED"/>
    <property type="match status" value="1"/>
</dbReference>
<dbReference type="GO" id="GO:0008270">
    <property type="term" value="F:zinc ion binding"/>
    <property type="evidence" value="ECO:0007669"/>
    <property type="project" value="UniProtKB-KW"/>
</dbReference>
<evidence type="ECO:0000313" key="5">
    <source>
        <dbReference type="Proteomes" id="UP000332933"/>
    </source>
</evidence>
<dbReference type="GO" id="GO:0061630">
    <property type="term" value="F:ubiquitin protein ligase activity"/>
    <property type="evidence" value="ECO:0007669"/>
    <property type="project" value="TreeGrafter"/>
</dbReference>
<keyword evidence="1" id="KW-0862">Zinc</keyword>
<sequence>MVFVSFEGFLEALPHASTVDAAAPPPLGIVVTPGSPPKPVKNVSPVKVFDDSFVLYVSDKATRETYALPKTHSEIQAFHAAIRACIAAHPCAVFACCGPLRRLARSAAPRRRKLVVFRFEASDLGLDKHTVERTWNVEELVKDVLQATTDRDASCAAVDAARAVLDTFLQLSTHRHDKAQQTLAERLTTVTLALDCAICLSTASSTKQVRLACGHAFHASCLAQWMCTQWTCPVCRTPV</sequence>
<evidence type="ECO:0000259" key="2">
    <source>
        <dbReference type="PROSITE" id="PS50089"/>
    </source>
</evidence>
<accession>A0A485LSE3</accession>
<reference evidence="4 5" key="1">
    <citation type="submission" date="2019-03" db="EMBL/GenBank/DDBJ databases">
        <authorList>
            <person name="Gaulin E."/>
            <person name="Dumas B."/>
        </authorList>
    </citation>
    <scope>NUCLEOTIDE SEQUENCE [LARGE SCALE GENOMIC DNA]</scope>
    <source>
        <strain evidence="4">CBS 568.67</strain>
    </source>
</reference>
<gene>
    <name evidence="4" type="primary">Aste57867_24471</name>
    <name evidence="3" type="ORF">As57867_024394</name>
    <name evidence="4" type="ORF">ASTE57867_24471</name>
</gene>
<dbReference type="Pfam" id="PF13639">
    <property type="entry name" value="zf-RING_2"/>
    <property type="match status" value="1"/>
</dbReference>
<evidence type="ECO:0000313" key="4">
    <source>
        <dbReference type="EMBL" id="VFU01110.1"/>
    </source>
</evidence>
<feature type="domain" description="RING-type" evidence="2">
    <location>
        <begin position="196"/>
        <end position="236"/>
    </location>
</feature>
<keyword evidence="1" id="KW-0863">Zinc-finger</keyword>
<protein>
    <submittedName>
        <fullName evidence="4">Aste57867_24471 protein</fullName>
    </submittedName>
</protein>